<sequence length="829" mass="91596">MATPSPYADHDHVRAKALSGQREQVRGDTSKKSCSNERDFFVLMQHCVAYTLYNTPMIRQNFLQLKKERILSQISSFENFILYFKIYQVVIRRKQMKLTKAITASFIALGASSTWAETVRELHVFLPDNTMWKTSTPLIYEDGKAHELTPDLDHCGWFTRRYVDENLPHNAIIKMEGDDDLKYGIGINGEAGYLNGEAAEPIDLDGLFQLYSSEPVFQNKLYFVADERQAASLPAELYGWYTEMPNIHGNCTFGIATMIYDTDASLHPAFSCYAAGGEGCQAVSGTAAQGVDAATAIKAIYDCIGVTTGLVEDTLDKTTKKPKLSAAGKKCFIDEKYFNQLFNYTEGVNETSCFDIPFTRTLKGWDFNSDEFVVPGLKTAVTGGFFPVEASTDDVIKHANASQKPLPAARTKRNAEGPIFYGTKLRALDPTEQIPLINTICNGPGWDKGHDCNGMFADAAETETFIKSINSTIDCVFGWSCPEQAPTNWPIYTEGTETPGGIGINGVSRWTSNVGGNGNGGRNHHFCSETHAQFKYKKGARFSISGNDDIWVFIDNKLAVDIGGNHLSAPGYVDVDKFLPNAKQDSIYDIDIFTCNRRAPSSDLRISTNMLYMDQNAGISLESKQNMEEWRRTGNNEYKVCYTENHNGSCVPQVTVCDTADFPTKPKISFLFTTDATGNDPTKTLISEEEFAANPIQLDSIFNVSNPTRPIVNEKRLTESLAPGMYYLIIKIGDEQAAISFVAKSEASIAERRVALSSTSAFSVMKSGAQEITITTEKPSLAKRFAVMDMNGQVLSVGKLNSIDTRVKVPTAGSYIVKVGNNTKRVNVR</sequence>
<organism evidence="2 3">
    <name type="scientific">Fibrobacter succinogenes (strain ATCC 19169 / S85)</name>
    <dbReference type="NCBI Taxonomy" id="59374"/>
    <lineage>
        <taxon>Bacteria</taxon>
        <taxon>Pseudomonadati</taxon>
        <taxon>Fibrobacterota</taxon>
        <taxon>Fibrobacteria</taxon>
        <taxon>Fibrobacterales</taxon>
        <taxon>Fibrobacteraceae</taxon>
        <taxon>Fibrobacter</taxon>
    </lineage>
</organism>
<dbReference type="eggNOG" id="COG0823">
    <property type="taxonomic scope" value="Bacteria"/>
</dbReference>
<evidence type="ECO:0000313" key="2">
    <source>
        <dbReference type="EMBL" id="ADL26045.1"/>
    </source>
</evidence>
<dbReference type="STRING" id="59374.FSU_2556"/>
<feature type="domain" description="PA14" evidence="1">
    <location>
        <begin position="482"/>
        <end position="623"/>
    </location>
</feature>
<dbReference type="PATRIC" id="fig|59374.8.peg.2452"/>
<dbReference type="Proteomes" id="UP000000517">
    <property type="component" value="Chromosome"/>
</dbReference>
<dbReference type="NCBIfam" id="TIGR02148">
    <property type="entry name" value="Fibro_Slime"/>
    <property type="match status" value="1"/>
</dbReference>
<name>D9S5I7_FIBSS</name>
<dbReference type="GO" id="GO:0005576">
    <property type="term" value="C:extracellular region"/>
    <property type="evidence" value="ECO:0007669"/>
    <property type="project" value="TreeGrafter"/>
</dbReference>
<dbReference type="PROSITE" id="PS51820">
    <property type="entry name" value="PA14"/>
    <property type="match status" value="1"/>
</dbReference>
<accession>D9S5I7</accession>
<dbReference type="PANTHER" id="PTHR31137">
    <property type="entry name" value="PROTEIN PSIB-RELATED-RELATED"/>
    <property type="match status" value="1"/>
</dbReference>
<proteinExistence type="predicted"/>
<gene>
    <name evidence="2" type="ordered locus">FSU_2556</name>
</gene>
<dbReference type="InterPro" id="IPR037524">
    <property type="entry name" value="PA14/GLEYA"/>
</dbReference>
<dbReference type="InterPro" id="IPR051154">
    <property type="entry name" value="Prespore-cell_inducing_factor"/>
</dbReference>
<reference evidence="3" key="1">
    <citation type="submission" date="2010-08" db="EMBL/GenBank/DDBJ databases">
        <title>Complete sequence of Fibrobacter succinogenes subsp. succinogenes S85.</title>
        <authorList>
            <person name="Durkin A.S."/>
            <person name="Nelson K.E."/>
            <person name="Morrison M."/>
            <person name="Forsberg C.W."/>
            <person name="Wilson D.B."/>
            <person name="Russell J.B."/>
            <person name="Cann I.K.O."/>
            <person name="Mackie R.I."/>
            <person name="White B.A."/>
        </authorList>
    </citation>
    <scope>NUCLEOTIDE SEQUENCE [LARGE SCALE GENOMIC DNA]</scope>
    <source>
        <strain evidence="3">ATCC 19169 / S85</strain>
    </source>
</reference>
<dbReference type="EMBL" id="CP002158">
    <property type="protein sequence ID" value="ADL26045.1"/>
    <property type="molecule type" value="Genomic_DNA"/>
</dbReference>
<dbReference type="AlphaFoldDB" id="D9S5I7"/>
<evidence type="ECO:0000259" key="1">
    <source>
        <dbReference type="PROSITE" id="PS51820"/>
    </source>
</evidence>
<dbReference type="HOGENOM" id="CLU_341884_0_0_0"/>
<dbReference type="InterPro" id="IPR011874">
    <property type="entry name" value="Fibro_Slime"/>
</dbReference>
<dbReference type="KEGG" id="fsc:FSU_2556"/>
<protein>
    <submittedName>
        <fullName evidence="2">Conserved domain protein</fullName>
    </submittedName>
</protein>
<evidence type="ECO:0000313" key="3">
    <source>
        <dbReference type="Proteomes" id="UP000000517"/>
    </source>
</evidence>